<reference evidence="1" key="1">
    <citation type="submission" date="2021-05" db="EMBL/GenBank/DDBJ databases">
        <authorList>
            <person name="Pietrasiak N."/>
            <person name="Ward R."/>
            <person name="Stajich J.E."/>
            <person name="Kurbessoian T."/>
        </authorList>
    </citation>
    <scope>NUCLEOTIDE SEQUENCE</scope>
    <source>
        <strain evidence="1">GSE-TBD4-15B</strain>
    </source>
</reference>
<dbReference type="Proteomes" id="UP000707356">
    <property type="component" value="Unassembled WGS sequence"/>
</dbReference>
<sequence length="52" mass="5741">MPYWLAALPNLAAESIFIALHLANLSYTDYIRHNLSSGYGSPTKPLSHHSLS</sequence>
<dbReference type="EMBL" id="JAHHHV010000083">
    <property type="protein sequence ID" value="MBW4468017.1"/>
    <property type="molecule type" value="Genomic_DNA"/>
</dbReference>
<evidence type="ECO:0000313" key="2">
    <source>
        <dbReference type="Proteomes" id="UP000707356"/>
    </source>
</evidence>
<organism evidence="1 2">
    <name type="scientific">Pegethrix bostrychoides GSE-TBD4-15B</name>
    <dbReference type="NCBI Taxonomy" id="2839662"/>
    <lineage>
        <taxon>Bacteria</taxon>
        <taxon>Bacillati</taxon>
        <taxon>Cyanobacteriota</taxon>
        <taxon>Cyanophyceae</taxon>
        <taxon>Oculatellales</taxon>
        <taxon>Oculatellaceae</taxon>
        <taxon>Pegethrix</taxon>
    </lineage>
</organism>
<name>A0A951U810_9CYAN</name>
<reference evidence="1" key="2">
    <citation type="journal article" date="2022" name="Microbiol. Resour. Announc.">
        <title>Metagenome Sequencing to Explore Phylogenomics of Terrestrial Cyanobacteria.</title>
        <authorList>
            <person name="Ward R.D."/>
            <person name="Stajich J.E."/>
            <person name="Johansen J.R."/>
            <person name="Huntemann M."/>
            <person name="Clum A."/>
            <person name="Foster B."/>
            <person name="Foster B."/>
            <person name="Roux S."/>
            <person name="Palaniappan K."/>
            <person name="Varghese N."/>
            <person name="Mukherjee S."/>
            <person name="Reddy T.B.K."/>
            <person name="Daum C."/>
            <person name="Copeland A."/>
            <person name="Chen I.A."/>
            <person name="Ivanova N.N."/>
            <person name="Kyrpides N.C."/>
            <person name="Shapiro N."/>
            <person name="Eloe-Fadrosh E.A."/>
            <person name="Pietrasiak N."/>
        </authorList>
    </citation>
    <scope>NUCLEOTIDE SEQUENCE</scope>
    <source>
        <strain evidence="1">GSE-TBD4-15B</strain>
    </source>
</reference>
<comment type="caution">
    <text evidence="1">The sequence shown here is derived from an EMBL/GenBank/DDBJ whole genome shotgun (WGS) entry which is preliminary data.</text>
</comment>
<evidence type="ECO:0000313" key="1">
    <source>
        <dbReference type="EMBL" id="MBW4468017.1"/>
    </source>
</evidence>
<gene>
    <name evidence="1" type="ORF">KME07_21540</name>
</gene>
<dbReference type="AlphaFoldDB" id="A0A951U810"/>
<protein>
    <submittedName>
        <fullName evidence="1">Uncharacterized protein</fullName>
    </submittedName>
</protein>
<accession>A0A951U810</accession>
<proteinExistence type="predicted"/>